<organism evidence="1 2">
    <name type="scientific">Priestia megaterium</name>
    <name type="common">Bacillus megaterium</name>
    <dbReference type="NCBI Taxonomy" id="1404"/>
    <lineage>
        <taxon>Bacteria</taxon>
        <taxon>Bacillati</taxon>
        <taxon>Bacillota</taxon>
        <taxon>Bacilli</taxon>
        <taxon>Bacillales</taxon>
        <taxon>Bacillaceae</taxon>
        <taxon>Priestia</taxon>
    </lineage>
</organism>
<dbReference type="Proteomes" id="UP000501076">
    <property type="component" value="Plasmid pFDU301A"/>
</dbReference>
<dbReference type="EMBL" id="CP045273">
    <property type="protein sequence ID" value="QJX80121.1"/>
    <property type="molecule type" value="Genomic_DNA"/>
</dbReference>
<proteinExistence type="predicted"/>
<keyword evidence="1" id="KW-0614">Plasmid</keyword>
<sequence length="112" mass="13397">MIVTGFKPNEEKTYKIVRDYYTYFHKREGVLFVLANEDALQTFSRFLPRDQMNSNYEWKKVNSGDVHYVTAGIESGSESKLIVETGFIKIKKRFSQKETTYTYRRFRFILKK</sequence>
<dbReference type="RefSeq" id="WP_171778102.1">
    <property type="nucleotide sequence ID" value="NZ_CP045273.1"/>
</dbReference>
<geneLocation type="plasmid" evidence="2">
    <name>pfdu301a</name>
</geneLocation>
<reference evidence="1 2" key="1">
    <citation type="submission" date="2019-10" db="EMBL/GenBank/DDBJ databases">
        <title>Complete genome sequences for adaption low water activity.</title>
        <authorList>
            <person name="Zhao L."/>
            <person name="Zhong J."/>
        </authorList>
    </citation>
    <scope>NUCLEOTIDE SEQUENCE [LARGE SCALE GENOMIC DNA]</scope>
    <source>
        <strain evidence="1 2">FDU301</strain>
        <plasmid evidence="2">pfdu301a</plasmid>
    </source>
</reference>
<accession>A0A6M6DYY8</accession>
<name>A0A6M6DYY8_PRIMG</name>
<evidence type="ECO:0000313" key="1">
    <source>
        <dbReference type="EMBL" id="QJX80121.1"/>
    </source>
</evidence>
<evidence type="ECO:0000313" key="2">
    <source>
        <dbReference type="Proteomes" id="UP000501076"/>
    </source>
</evidence>
<gene>
    <name evidence="1" type="ORF">FDZ14_28915</name>
</gene>
<protein>
    <submittedName>
        <fullName evidence="1">Uncharacterized protein</fullName>
    </submittedName>
</protein>
<dbReference type="AlphaFoldDB" id="A0A6M6DYY8"/>